<dbReference type="InterPro" id="IPR008144">
    <property type="entry name" value="Guanylate_kin-like_dom"/>
</dbReference>
<proteinExistence type="inferred from homology"/>
<evidence type="ECO:0000256" key="2">
    <source>
        <dbReference type="ARBA" id="ARBA00012961"/>
    </source>
</evidence>
<comment type="caution">
    <text evidence="8">The sequence shown here is derived from an EMBL/GenBank/DDBJ whole genome shotgun (WGS) entry which is preliminary data.</text>
</comment>
<dbReference type="GO" id="GO:0005829">
    <property type="term" value="C:cytosol"/>
    <property type="evidence" value="ECO:0007669"/>
    <property type="project" value="TreeGrafter"/>
</dbReference>
<dbReference type="SMART" id="SM00072">
    <property type="entry name" value="GuKc"/>
    <property type="match status" value="1"/>
</dbReference>
<gene>
    <name evidence="8" type="ORF">RS030_152285</name>
</gene>
<organism evidence="8 9">
    <name type="scientific">Cryptosporidium xiaoi</name>
    <dbReference type="NCBI Taxonomy" id="659607"/>
    <lineage>
        <taxon>Eukaryota</taxon>
        <taxon>Sar</taxon>
        <taxon>Alveolata</taxon>
        <taxon>Apicomplexa</taxon>
        <taxon>Conoidasida</taxon>
        <taxon>Coccidia</taxon>
        <taxon>Eucoccidiorida</taxon>
        <taxon>Eimeriorina</taxon>
        <taxon>Cryptosporidiidae</taxon>
        <taxon>Cryptosporidium</taxon>
    </lineage>
</organism>
<dbReference type="Proteomes" id="UP001311799">
    <property type="component" value="Unassembled WGS sequence"/>
</dbReference>
<name>A0AAV9Y1U4_9CRYT</name>
<dbReference type="AlphaFoldDB" id="A0AAV9Y1U4"/>
<evidence type="ECO:0000256" key="3">
    <source>
        <dbReference type="ARBA" id="ARBA00022679"/>
    </source>
</evidence>
<evidence type="ECO:0000256" key="4">
    <source>
        <dbReference type="ARBA" id="ARBA00022741"/>
    </source>
</evidence>
<dbReference type="PANTHER" id="PTHR23117">
    <property type="entry name" value="GUANYLATE KINASE-RELATED"/>
    <property type="match status" value="1"/>
</dbReference>
<dbReference type="InterPro" id="IPR027417">
    <property type="entry name" value="P-loop_NTPase"/>
</dbReference>
<sequence>MQKKNLLVVCGPSGAGKSILISHLMKRFPNKFGFSISHTSRNPRGSEVDGVDYHFCSNSTFKNMISEDIFVEYANVHNYYYGTSKQAIQKIIDTGKYCILDIDIQGVQLVKKSTYGDRANYIGVLPKSIDDLEARLEKRNTDSKESIRVRLDNAIREIEIIKNSSFIDVIINDEIEKSCEEIEALILKYWRDVEN</sequence>
<dbReference type="Gene3D" id="3.30.63.10">
    <property type="entry name" value="Guanylate Kinase phosphate binding domain"/>
    <property type="match status" value="1"/>
</dbReference>
<reference evidence="8 9" key="1">
    <citation type="submission" date="2023-10" db="EMBL/GenBank/DDBJ databases">
        <title>Comparative genomics analysis reveals potential genetic determinants of host preference in Cryptosporidium xiaoi.</title>
        <authorList>
            <person name="Xiao L."/>
            <person name="Li J."/>
        </authorList>
    </citation>
    <scope>NUCLEOTIDE SEQUENCE [LARGE SCALE GENOMIC DNA]</scope>
    <source>
        <strain evidence="8 9">52996</strain>
    </source>
</reference>
<dbReference type="NCBIfam" id="TIGR03263">
    <property type="entry name" value="guanyl_kin"/>
    <property type="match status" value="1"/>
</dbReference>
<evidence type="ECO:0000256" key="1">
    <source>
        <dbReference type="ARBA" id="ARBA00005790"/>
    </source>
</evidence>
<dbReference type="EC" id="2.7.4.8" evidence="2"/>
<evidence type="ECO:0000313" key="8">
    <source>
        <dbReference type="EMBL" id="KAK6590425.1"/>
    </source>
</evidence>
<accession>A0AAV9Y1U4</accession>
<keyword evidence="9" id="KW-1185">Reference proteome</keyword>
<dbReference type="PANTHER" id="PTHR23117:SF13">
    <property type="entry name" value="GUANYLATE KINASE"/>
    <property type="match status" value="1"/>
</dbReference>
<evidence type="ECO:0000259" key="7">
    <source>
        <dbReference type="PROSITE" id="PS50052"/>
    </source>
</evidence>
<keyword evidence="4" id="KW-0547">Nucleotide-binding</keyword>
<comment type="similarity">
    <text evidence="1">Belongs to the guanylate kinase family.</text>
</comment>
<dbReference type="Gene3D" id="3.40.50.300">
    <property type="entry name" value="P-loop containing nucleotide triphosphate hydrolases"/>
    <property type="match status" value="1"/>
</dbReference>
<dbReference type="EMBL" id="JAWDEY010000006">
    <property type="protein sequence ID" value="KAK6590425.1"/>
    <property type="molecule type" value="Genomic_DNA"/>
</dbReference>
<dbReference type="GO" id="GO:0005524">
    <property type="term" value="F:ATP binding"/>
    <property type="evidence" value="ECO:0007669"/>
    <property type="project" value="UniProtKB-KW"/>
</dbReference>
<evidence type="ECO:0000313" key="9">
    <source>
        <dbReference type="Proteomes" id="UP001311799"/>
    </source>
</evidence>
<dbReference type="FunFam" id="3.30.63.10:FF:000002">
    <property type="entry name" value="Guanylate kinase 1"/>
    <property type="match status" value="1"/>
</dbReference>
<feature type="domain" description="Guanylate kinase-like" evidence="7">
    <location>
        <begin position="4"/>
        <end position="187"/>
    </location>
</feature>
<dbReference type="CDD" id="cd00071">
    <property type="entry name" value="GMPK"/>
    <property type="match status" value="1"/>
</dbReference>
<dbReference type="InterPro" id="IPR017665">
    <property type="entry name" value="Guanylate_kinase"/>
</dbReference>
<dbReference type="PROSITE" id="PS50052">
    <property type="entry name" value="GUANYLATE_KINASE_2"/>
    <property type="match status" value="1"/>
</dbReference>
<keyword evidence="5 8" id="KW-0418">Kinase</keyword>
<keyword evidence="3" id="KW-0808">Transferase</keyword>
<dbReference type="Pfam" id="PF00625">
    <property type="entry name" value="Guanylate_kin"/>
    <property type="match status" value="1"/>
</dbReference>
<dbReference type="GO" id="GO:0004385">
    <property type="term" value="F:GMP kinase activity"/>
    <property type="evidence" value="ECO:0007669"/>
    <property type="project" value="UniProtKB-EC"/>
</dbReference>
<evidence type="ECO:0000256" key="5">
    <source>
        <dbReference type="ARBA" id="ARBA00022777"/>
    </source>
</evidence>
<dbReference type="SUPFAM" id="SSF52540">
    <property type="entry name" value="P-loop containing nucleoside triphosphate hydrolases"/>
    <property type="match status" value="1"/>
</dbReference>
<dbReference type="InterPro" id="IPR008145">
    <property type="entry name" value="GK/Ca_channel_bsu"/>
</dbReference>
<evidence type="ECO:0000256" key="6">
    <source>
        <dbReference type="ARBA" id="ARBA00022840"/>
    </source>
</evidence>
<keyword evidence="6" id="KW-0067">ATP-binding</keyword>
<protein>
    <recommendedName>
        <fullName evidence="2">guanylate kinase</fullName>
        <ecNumber evidence="2">2.7.4.8</ecNumber>
    </recommendedName>
</protein>